<dbReference type="PANTHER" id="PTHR23026:SF123">
    <property type="entry name" value="NAD(P)H NITROREDUCTASE RV3131-RELATED"/>
    <property type="match status" value="1"/>
</dbReference>
<gene>
    <name evidence="2" type="ORF">TH66_17815</name>
</gene>
<evidence type="ECO:0000259" key="1">
    <source>
        <dbReference type="Pfam" id="PF00881"/>
    </source>
</evidence>
<dbReference type="InterPro" id="IPR050627">
    <property type="entry name" value="Nitroreductase/BluB"/>
</dbReference>
<dbReference type="Pfam" id="PF00881">
    <property type="entry name" value="Nitroreductase"/>
    <property type="match status" value="1"/>
</dbReference>
<name>A0A132MK22_9ACTN</name>
<dbReference type="GO" id="GO:0016491">
    <property type="term" value="F:oxidoreductase activity"/>
    <property type="evidence" value="ECO:0007669"/>
    <property type="project" value="InterPro"/>
</dbReference>
<protein>
    <recommendedName>
        <fullName evidence="1">Nitroreductase domain-containing protein</fullName>
    </recommendedName>
</protein>
<evidence type="ECO:0000313" key="2">
    <source>
        <dbReference type="EMBL" id="KWW98186.1"/>
    </source>
</evidence>
<dbReference type="SUPFAM" id="SSF55469">
    <property type="entry name" value="FMN-dependent nitroreductase-like"/>
    <property type="match status" value="2"/>
</dbReference>
<reference evidence="2 3" key="1">
    <citation type="submission" date="2015-02" db="EMBL/GenBank/DDBJ databases">
        <title>Physiological reanalysis, assessment of diazotrophy, and genome sequences of multiple isolates of Streptomyces thermoautotrophicus.</title>
        <authorList>
            <person name="MacKellar D.C."/>
            <person name="Lieber L."/>
            <person name="Norman J."/>
            <person name="Bolger A."/>
            <person name="Tobin C."/>
            <person name="Murray J.W."/>
            <person name="Prell J."/>
        </authorList>
    </citation>
    <scope>NUCLEOTIDE SEQUENCE [LARGE SCALE GENOMIC DNA]</scope>
    <source>
        <strain evidence="2 3">UBT1</strain>
    </source>
</reference>
<accession>A0A132MK22</accession>
<dbReference type="Gene3D" id="3.40.109.10">
    <property type="entry name" value="NADH Oxidase"/>
    <property type="match status" value="2"/>
</dbReference>
<dbReference type="InterPro" id="IPR000415">
    <property type="entry name" value="Nitroreductase-like"/>
</dbReference>
<comment type="caution">
    <text evidence="2">The sequence shown here is derived from an EMBL/GenBank/DDBJ whole genome shotgun (WGS) entry which is preliminary data.</text>
</comment>
<dbReference type="AlphaFoldDB" id="A0A132MK22"/>
<dbReference type="PATRIC" id="fig|1469144.8.peg.117"/>
<dbReference type="EMBL" id="JYIJ01000019">
    <property type="protein sequence ID" value="KWW98186.1"/>
    <property type="molecule type" value="Genomic_DNA"/>
</dbReference>
<dbReference type="Proteomes" id="UP000070659">
    <property type="component" value="Unassembled WGS sequence"/>
</dbReference>
<dbReference type="InterPro" id="IPR029479">
    <property type="entry name" value="Nitroreductase"/>
</dbReference>
<dbReference type="PANTHER" id="PTHR23026">
    <property type="entry name" value="NADPH NITROREDUCTASE"/>
    <property type="match status" value="1"/>
</dbReference>
<dbReference type="NCBIfam" id="NF047509">
    <property type="entry name" value="Rv3131_FMN_oxido"/>
    <property type="match status" value="1"/>
</dbReference>
<proteinExistence type="predicted"/>
<sequence length="306" mass="33382">MVDLLRAAARAPSLMNTQPWRFVVRGDRIELRADAGRALPVADPTGRELTLSCGAALLNLRVAAARAGRACAVRLLPHPAEPDLLAVARLTGVPGRDGDLAELYEAIWLRRTNRYPFRDDPVPGPVRDELRAAAAAEGAQLDWLTGYDAWNAVRVAREAELDAEYDPARRAELDRWTGVNPARGEGIPTEAVGPRVDGRAVPLRDFAPDLVDRPAAQFEHVIQLALLSTEEDSRADWLRAGQAMERVLLTATARGLAASFLSHPLERADLRSALRDPLGGPEYPQMLLRIGYPTVAAPATPRRRVA</sequence>
<evidence type="ECO:0000313" key="3">
    <source>
        <dbReference type="Proteomes" id="UP000070659"/>
    </source>
</evidence>
<organism evidence="2 3">
    <name type="scientific">Carbonactinospora thermoautotrophica</name>
    <dbReference type="NCBI Taxonomy" id="1469144"/>
    <lineage>
        <taxon>Bacteria</taxon>
        <taxon>Bacillati</taxon>
        <taxon>Actinomycetota</taxon>
        <taxon>Actinomycetes</taxon>
        <taxon>Kitasatosporales</taxon>
        <taxon>Carbonactinosporaceae</taxon>
        <taxon>Carbonactinospora</taxon>
    </lineage>
</organism>
<feature type="domain" description="Nitroreductase" evidence="1">
    <location>
        <begin position="110"/>
        <end position="292"/>
    </location>
</feature>